<dbReference type="EMBL" id="JABANM010032534">
    <property type="protein sequence ID" value="KAF4702763.1"/>
    <property type="molecule type" value="Genomic_DNA"/>
</dbReference>
<keyword evidence="3" id="KW-1185">Reference proteome</keyword>
<evidence type="ECO:0000313" key="2">
    <source>
        <dbReference type="EMBL" id="KAF4747093.1"/>
    </source>
</evidence>
<organism evidence="1 4">
    <name type="scientific">Perkinsus olseni</name>
    <name type="common">Perkinsus atlanticus</name>
    <dbReference type="NCBI Taxonomy" id="32597"/>
    <lineage>
        <taxon>Eukaryota</taxon>
        <taxon>Sar</taxon>
        <taxon>Alveolata</taxon>
        <taxon>Perkinsozoa</taxon>
        <taxon>Perkinsea</taxon>
        <taxon>Perkinsida</taxon>
        <taxon>Perkinsidae</taxon>
        <taxon>Perkinsus</taxon>
    </lineage>
</organism>
<evidence type="ECO:0000313" key="4">
    <source>
        <dbReference type="Proteomes" id="UP000574390"/>
    </source>
</evidence>
<name>A0A7J6Q375_PEROL</name>
<feature type="non-terminal residue" evidence="1">
    <location>
        <position position="159"/>
    </location>
</feature>
<dbReference type="Proteomes" id="UP000574390">
    <property type="component" value="Unassembled WGS sequence"/>
</dbReference>
<reference evidence="3 4" key="1">
    <citation type="submission" date="2020-04" db="EMBL/GenBank/DDBJ databases">
        <title>Perkinsus olseni comparative genomics.</title>
        <authorList>
            <person name="Bogema D.R."/>
        </authorList>
    </citation>
    <scope>NUCLEOTIDE SEQUENCE [LARGE SCALE GENOMIC DNA]</scope>
    <source>
        <strain evidence="1">ATCC PRA-205</strain>
        <strain evidence="2 3">ATCC PRA-207</strain>
    </source>
</reference>
<dbReference type="AlphaFoldDB" id="A0A7J6Q375"/>
<proteinExistence type="predicted"/>
<feature type="non-terminal residue" evidence="1">
    <location>
        <position position="1"/>
    </location>
</feature>
<comment type="caution">
    <text evidence="1">The sequence shown here is derived from an EMBL/GenBank/DDBJ whole genome shotgun (WGS) entry which is preliminary data.</text>
</comment>
<gene>
    <name evidence="1" type="ORF">FOZ62_021614</name>
    <name evidence="2" type="ORF">FOZ63_023863</name>
</gene>
<evidence type="ECO:0000313" key="1">
    <source>
        <dbReference type="EMBL" id="KAF4702763.1"/>
    </source>
</evidence>
<dbReference type="Proteomes" id="UP000553632">
    <property type="component" value="Unassembled WGS sequence"/>
</dbReference>
<sequence>GWQREDALQVSATLLDVAESSLARWSRDYEVTLEVAESAKGKHGKVISPITSPDYCDFRDDLREYVKERALGGSGKNRLTVAAAAEWVNSRLGLEGDATYSERTVGLWMHYLGFKLHTVKKTLYVDGHERPDVVADRARLAEELAGVDAELMRSEDGTL</sequence>
<dbReference type="EMBL" id="JABANO010009307">
    <property type="protein sequence ID" value="KAF4747093.1"/>
    <property type="molecule type" value="Genomic_DNA"/>
</dbReference>
<protein>
    <submittedName>
        <fullName evidence="1">Uncharacterized protein</fullName>
    </submittedName>
</protein>
<evidence type="ECO:0000313" key="3">
    <source>
        <dbReference type="Proteomes" id="UP000553632"/>
    </source>
</evidence>
<accession>A0A7J6Q375</accession>